<evidence type="ECO:0000256" key="1">
    <source>
        <dbReference type="SAM" id="MobiDB-lite"/>
    </source>
</evidence>
<accession>A0ABY7E9V2</accession>
<gene>
    <name evidence="2" type="ORF">MAR_016773</name>
</gene>
<evidence type="ECO:0000313" key="2">
    <source>
        <dbReference type="EMBL" id="WAR06815.1"/>
    </source>
</evidence>
<reference evidence="2" key="1">
    <citation type="submission" date="2022-11" db="EMBL/GenBank/DDBJ databases">
        <title>Centuries of genome instability and evolution in soft-shell clam transmissible cancer (bioRxiv).</title>
        <authorList>
            <person name="Hart S.F.M."/>
            <person name="Yonemitsu M.A."/>
            <person name="Giersch R.M."/>
            <person name="Beal B.F."/>
            <person name="Arriagada G."/>
            <person name="Davis B.W."/>
            <person name="Ostrander E.A."/>
            <person name="Goff S.P."/>
            <person name="Metzger M.J."/>
        </authorList>
    </citation>
    <scope>NUCLEOTIDE SEQUENCE</scope>
    <source>
        <strain evidence="2">MELC-2E11</strain>
        <tissue evidence="2">Siphon/mantle</tissue>
    </source>
</reference>
<dbReference type="EMBL" id="CP111017">
    <property type="protein sequence ID" value="WAR06815.1"/>
    <property type="molecule type" value="Genomic_DNA"/>
</dbReference>
<evidence type="ECO:0000313" key="3">
    <source>
        <dbReference type="Proteomes" id="UP001164746"/>
    </source>
</evidence>
<organism evidence="2 3">
    <name type="scientific">Mya arenaria</name>
    <name type="common">Soft-shell clam</name>
    <dbReference type="NCBI Taxonomy" id="6604"/>
    <lineage>
        <taxon>Eukaryota</taxon>
        <taxon>Metazoa</taxon>
        <taxon>Spiralia</taxon>
        <taxon>Lophotrochozoa</taxon>
        <taxon>Mollusca</taxon>
        <taxon>Bivalvia</taxon>
        <taxon>Autobranchia</taxon>
        <taxon>Heteroconchia</taxon>
        <taxon>Euheterodonta</taxon>
        <taxon>Imparidentia</taxon>
        <taxon>Neoheterodontei</taxon>
        <taxon>Myida</taxon>
        <taxon>Myoidea</taxon>
        <taxon>Myidae</taxon>
        <taxon>Mya</taxon>
    </lineage>
</organism>
<sequence length="91" mass="9566">AKPVNNTDEHHSGNPAAGGQTDADRGSICGYCMAINVMPVCFRVPSAASICGDFIAINVIPGSICFDCMAMSCCFLCAICQMQRELEAMGL</sequence>
<dbReference type="Proteomes" id="UP001164746">
    <property type="component" value="Chromosome 6"/>
</dbReference>
<feature type="non-terminal residue" evidence="2">
    <location>
        <position position="1"/>
    </location>
</feature>
<proteinExistence type="predicted"/>
<name>A0ABY7E9V2_MYAAR</name>
<keyword evidence="3" id="KW-1185">Reference proteome</keyword>
<feature type="region of interest" description="Disordered" evidence="1">
    <location>
        <begin position="1"/>
        <end position="23"/>
    </location>
</feature>
<protein>
    <submittedName>
        <fullName evidence="2">Uncharacterized protein</fullName>
    </submittedName>
</protein>